<evidence type="ECO:0000313" key="1">
    <source>
        <dbReference type="EMBL" id="KAJ9592085.1"/>
    </source>
</evidence>
<accession>A0AAD8A3Q4</accession>
<reference evidence="1" key="1">
    <citation type="journal article" date="2023" name="IScience">
        <title>Live-bearing cockroach genome reveals convergent evolutionary mechanisms linked to viviparity in insects and beyond.</title>
        <authorList>
            <person name="Fouks B."/>
            <person name="Harrison M.C."/>
            <person name="Mikhailova A.A."/>
            <person name="Marchal E."/>
            <person name="English S."/>
            <person name="Carruthers M."/>
            <person name="Jennings E.C."/>
            <person name="Chiamaka E.L."/>
            <person name="Frigard R.A."/>
            <person name="Pippel M."/>
            <person name="Attardo G.M."/>
            <person name="Benoit J.B."/>
            <person name="Bornberg-Bauer E."/>
            <person name="Tobe S.S."/>
        </authorList>
    </citation>
    <scope>NUCLEOTIDE SEQUENCE</scope>
    <source>
        <strain evidence="1">Stay&amp;Tobe</strain>
    </source>
</reference>
<organism evidence="1 2">
    <name type="scientific">Diploptera punctata</name>
    <name type="common">Pacific beetle cockroach</name>
    <dbReference type="NCBI Taxonomy" id="6984"/>
    <lineage>
        <taxon>Eukaryota</taxon>
        <taxon>Metazoa</taxon>
        <taxon>Ecdysozoa</taxon>
        <taxon>Arthropoda</taxon>
        <taxon>Hexapoda</taxon>
        <taxon>Insecta</taxon>
        <taxon>Pterygota</taxon>
        <taxon>Neoptera</taxon>
        <taxon>Polyneoptera</taxon>
        <taxon>Dictyoptera</taxon>
        <taxon>Blattodea</taxon>
        <taxon>Blaberoidea</taxon>
        <taxon>Blaberidae</taxon>
        <taxon>Diplopterinae</taxon>
        <taxon>Diploptera</taxon>
    </lineage>
</organism>
<reference evidence="1" key="2">
    <citation type="submission" date="2023-05" db="EMBL/GenBank/DDBJ databases">
        <authorList>
            <person name="Fouks B."/>
        </authorList>
    </citation>
    <scope>NUCLEOTIDE SEQUENCE</scope>
    <source>
        <strain evidence="1">Stay&amp;Tobe</strain>
        <tissue evidence="1">Testes</tissue>
    </source>
</reference>
<sequence length="100" mass="10881">LDKNSQRCRFPLWVTEHHTWHTLDHLRSYHFSKHNGTLKIAKEAAVAALNEVSGGHAATDHGPGGISSRSGAVEMTVVCHSTVEGNTDKQEMIVAHITTG</sequence>
<protein>
    <submittedName>
        <fullName evidence="1">Uncharacterized protein</fullName>
    </submittedName>
</protein>
<dbReference type="Proteomes" id="UP001233999">
    <property type="component" value="Unassembled WGS sequence"/>
</dbReference>
<gene>
    <name evidence="1" type="ORF">L9F63_001371</name>
</gene>
<dbReference type="AlphaFoldDB" id="A0AAD8A3Q4"/>
<feature type="non-terminal residue" evidence="1">
    <location>
        <position position="1"/>
    </location>
</feature>
<name>A0AAD8A3Q4_DIPPU</name>
<keyword evidence="2" id="KW-1185">Reference proteome</keyword>
<feature type="non-terminal residue" evidence="1">
    <location>
        <position position="100"/>
    </location>
</feature>
<proteinExistence type="predicted"/>
<evidence type="ECO:0000313" key="2">
    <source>
        <dbReference type="Proteomes" id="UP001233999"/>
    </source>
</evidence>
<dbReference type="EMBL" id="JASPKZ010003846">
    <property type="protein sequence ID" value="KAJ9592085.1"/>
    <property type="molecule type" value="Genomic_DNA"/>
</dbReference>
<comment type="caution">
    <text evidence="1">The sequence shown here is derived from an EMBL/GenBank/DDBJ whole genome shotgun (WGS) entry which is preliminary data.</text>
</comment>